<dbReference type="InterPro" id="IPR012318">
    <property type="entry name" value="HTH_CRP"/>
</dbReference>
<evidence type="ECO:0000259" key="5">
    <source>
        <dbReference type="PROSITE" id="PS51063"/>
    </source>
</evidence>
<evidence type="ECO:0000256" key="2">
    <source>
        <dbReference type="ARBA" id="ARBA00023125"/>
    </source>
</evidence>
<evidence type="ECO:0000256" key="3">
    <source>
        <dbReference type="ARBA" id="ARBA00023163"/>
    </source>
</evidence>
<evidence type="ECO:0000313" key="6">
    <source>
        <dbReference type="EMBL" id="AUM14248.1"/>
    </source>
</evidence>
<dbReference type="GO" id="GO:0005829">
    <property type="term" value="C:cytosol"/>
    <property type="evidence" value="ECO:0007669"/>
    <property type="project" value="TreeGrafter"/>
</dbReference>
<keyword evidence="7" id="KW-1185">Reference proteome</keyword>
<dbReference type="SUPFAM" id="SSF46785">
    <property type="entry name" value="Winged helix' DNA-binding domain"/>
    <property type="match status" value="1"/>
</dbReference>
<dbReference type="InterPro" id="IPR036390">
    <property type="entry name" value="WH_DNA-bd_sf"/>
</dbReference>
<name>A0A2K9LPJ4_9GAMM</name>
<feature type="domain" description="Cyclic nucleotide-binding" evidence="4">
    <location>
        <begin position="9"/>
        <end position="129"/>
    </location>
</feature>
<dbReference type="KEGG" id="kak:Kalk_18260"/>
<dbReference type="SMART" id="SM00419">
    <property type="entry name" value="HTH_CRP"/>
    <property type="match status" value="1"/>
</dbReference>
<dbReference type="SMART" id="SM00100">
    <property type="entry name" value="cNMP"/>
    <property type="match status" value="1"/>
</dbReference>
<dbReference type="Gene3D" id="2.60.120.10">
    <property type="entry name" value="Jelly Rolls"/>
    <property type="match status" value="1"/>
</dbReference>
<feature type="domain" description="HTH crp-type" evidence="5">
    <location>
        <begin position="143"/>
        <end position="212"/>
    </location>
</feature>
<dbReference type="PROSITE" id="PS00889">
    <property type="entry name" value="CNMP_BINDING_2"/>
    <property type="match status" value="1"/>
</dbReference>
<dbReference type="Proteomes" id="UP000235116">
    <property type="component" value="Chromosome"/>
</dbReference>
<keyword evidence="3" id="KW-0804">Transcription</keyword>
<dbReference type="Gene3D" id="1.10.10.10">
    <property type="entry name" value="Winged helix-like DNA-binding domain superfamily/Winged helix DNA-binding domain"/>
    <property type="match status" value="1"/>
</dbReference>
<sequence length="216" mass="24313">MTDLSHISIFEGLPDAELSALQDLCITRTYPKNTVIINEGDQANAMFICTSGKVKVYVSDENGREFVLNSMGPGEYFGELSLLDDETRSASVITTDKSTFSILYKEDFSKVVINHPDIALVLLRNLAARIRKLTENVKTLALQDVYGRIRKTLMDLSIDKDGETVIEEKLTQQDIANRIGSSREMVARILKDLATGGYIEIERKQFRLLKKLPESY</sequence>
<dbReference type="InterPro" id="IPR014710">
    <property type="entry name" value="RmlC-like_jellyroll"/>
</dbReference>
<dbReference type="InterPro" id="IPR018490">
    <property type="entry name" value="cNMP-bd_dom_sf"/>
</dbReference>
<dbReference type="InterPro" id="IPR000595">
    <property type="entry name" value="cNMP-bd_dom"/>
</dbReference>
<dbReference type="EMBL" id="CP022684">
    <property type="protein sequence ID" value="AUM14248.1"/>
    <property type="molecule type" value="Genomic_DNA"/>
</dbReference>
<organism evidence="6 7">
    <name type="scientific">Ketobacter alkanivorans</name>
    <dbReference type="NCBI Taxonomy" id="1917421"/>
    <lineage>
        <taxon>Bacteria</taxon>
        <taxon>Pseudomonadati</taxon>
        <taxon>Pseudomonadota</taxon>
        <taxon>Gammaproteobacteria</taxon>
        <taxon>Pseudomonadales</taxon>
        <taxon>Ketobacteraceae</taxon>
        <taxon>Ketobacter</taxon>
    </lineage>
</organism>
<dbReference type="PANTHER" id="PTHR24567:SF74">
    <property type="entry name" value="HTH-TYPE TRANSCRIPTIONAL REGULATOR ARCR"/>
    <property type="match status" value="1"/>
</dbReference>
<proteinExistence type="predicted"/>
<dbReference type="CDD" id="cd00038">
    <property type="entry name" value="CAP_ED"/>
    <property type="match status" value="1"/>
</dbReference>
<dbReference type="GO" id="GO:0003700">
    <property type="term" value="F:DNA-binding transcription factor activity"/>
    <property type="evidence" value="ECO:0007669"/>
    <property type="project" value="TreeGrafter"/>
</dbReference>
<dbReference type="OrthoDB" id="6881322at2"/>
<dbReference type="RefSeq" id="WP_101895622.1">
    <property type="nucleotide sequence ID" value="NZ_CP022684.1"/>
</dbReference>
<dbReference type="GO" id="GO:0003677">
    <property type="term" value="F:DNA binding"/>
    <property type="evidence" value="ECO:0007669"/>
    <property type="project" value="UniProtKB-KW"/>
</dbReference>
<dbReference type="InterPro" id="IPR018488">
    <property type="entry name" value="cNMP-bd_CS"/>
</dbReference>
<dbReference type="PROSITE" id="PS50042">
    <property type="entry name" value="CNMP_BINDING_3"/>
    <property type="match status" value="1"/>
</dbReference>
<evidence type="ECO:0000313" key="7">
    <source>
        <dbReference type="Proteomes" id="UP000235116"/>
    </source>
</evidence>
<dbReference type="Pfam" id="PF13545">
    <property type="entry name" value="HTH_Crp_2"/>
    <property type="match status" value="1"/>
</dbReference>
<dbReference type="PROSITE" id="PS51063">
    <property type="entry name" value="HTH_CRP_2"/>
    <property type="match status" value="1"/>
</dbReference>
<gene>
    <name evidence="6" type="ORF">Kalk_18260</name>
</gene>
<accession>A0A2K9LPJ4</accession>
<evidence type="ECO:0000256" key="1">
    <source>
        <dbReference type="ARBA" id="ARBA00023015"/>
    </source>
</evidence>
<keyword evidence="2" id="KW-0238">DNA-binding</keyword>
<dbReference type="SUPFAM" id="SSF51206">
    <property type="entry name" value="cAMP-binding domain-like"/>
    <property type="match status" value="1"/>
</dbReference>
<dbReference type="InterPro" id="IPR036388">
    <property type="entry name" value="WH-like_DNA-bd_sf"/>
</dbReference>
<reference evidence="7" key="1">
    <citation type="submission" date="2017-08" db="EMBL/GenBank/DDBJ databases">
        <title>Direct submision.</title>
        <authorList>
            <person name="Kim S.-J."/>
            <person name="Rhee S.-K."/>
        </authorList>
    </citation>
    <scope>NUCLEOTIDE SEQUENCE [LARGE SCALE GENOMIC DNA]</scope>
    <source>
        <strain evidence="7">GI5</strain>
    </source>
</reference>
<dbReference type="AlphaFoldDB" id="A0A2K9LPJ4"/>
<keyword evidence="1" id="KW-0805">Transcription regulation</keyword>
<dbReference type="PANTHER" id="PTHR24567">
    <property type="entry name" value="CRP FAMILY TRANSCRIPTIONAL REGULATORY PROTEIN"/>
    <property type="match status" value="1"/>
</dbReference>
<evidence type="ECO:0000259" key="4">
    <source>
        <dbReference type="PROSITE" id="PS50042"/>
    </source>
</evidence>
<dbReference type="PRINTS" id="PR00103">
    <property type="entry name" value="CAMPKINASE"/>
</dbReference>
<protein>
    <submittedName>
        <fullName evidence="6">Crp/Fnr family transcriptional regulator</fullName>
    </submittedName>
</protein>
<dbReference type="Pfam" id="PF00027">
    <property type="entry name" value="cNMP_binding"/>
    <property type="match status" value="1"/>
</dbReference>
<dbReference type="InterPro" id="IPR050397">
    <property type="entry name" value="Env_Response_Regulators"/>
</dbReference>